<evidence type="ECO:0000256" key="1">
    <source>
        <dbReference type="SAM" id="MobiDB-lite"/>
    </source>
</evidence>
<accession>A0A4P9XEY6</accession>
<dbReference type="AlphaFoldDB" id="A0A4P9XEY6"/>
<evidence type="ECO:0000313" key="2">
    <source>
        <dbReference type="EMBL" id="RKP04136.1"/>
    </source>
</evidence>
<evidence type="ECO:0000313" key="3">
    <source>
        <dbReference type="Proteomes" id="UP000274922"/>
    </source>
</evidence>
<reference evidence="3" key="1">
    <citation type="journal article" date="2018" name="Nat. Microbiol.">
        <title>Leveraging single-cell genomics to expand the fungal tree of life.</title>
        <authorList>
            <person name="Ahrendt S.R."/>
            <person name="Quandt C.A."/>
            <person name="Ciobanu D."/>
            <person name="Clum A."/>
            <person name="Salamov A."/>
            <person name="Andreopoulos B."/>
            <person name="Cheng J.F."/>
            <person name="Woyke T."/>
            <person name="Pelin A."/>
            <person name="Henrissat B."/>
            <person name="Reynolds N.K."/>
            <person name="Benny G.L."/>
            <person name="Smith M.E."/>
            <person name="James T.Y."/>
            <person name="Grigoriev I.V."/>
        </authorList>
    </citation>
    <scope>NUCLEOTIDE SEQUENCE [LARGE SCALE GENOMIC DNA]</scope>
    <source>
        <strain evidence="3">ATCC 52028</strain>
    </source>
</reference>
<keyword evidence="3" id="KW-1185">Reference proteome</keyword>
<proteinExistence type="predicted"/>
<feature type="compositionally biased region" description="Low complexity" evidence="1">
    <location>
        <begin position="924"/>
        <end position="943"/>
    </location>
</feature>
<name>A0A4P9XEY6_9FUNG</name>
<feature type="region of interest" description="Disordered" evidence="1">
    <location>
        <begin position="302"/>
        <end position="365"/>
    </location>
</feature>
<organism evidence="2 3">
    <name type="scientific">Caulochytrium protostelioides</name>
    <dbReference type="NCBI Taxonomy" id="1555241"/>
    <lineage>
        <taxon>Eukaryota</taxon>
        <taxon>Fungi</taxon>
        <taxon>Fungi incertae sedis</taxon>
        <taxon>Chytridiomycota</taxon>
        <taxon>Chytridiomycota incertae sedis</taxon>
        <taxon>Chytridiomycetes</taxon>
        <taxon>Caulochytriales</taxon>
        <taxon>Caulochytriaceae</taxon>
        <taxon>Caulochytrium</taxon>
    </lineage>
</organism>
<sequence length="1242" mass="132998">MGWRWLRRPRVITAPPPPCAACRSRSRSRSHGLLDGAGLHDDGGFVVTSRAIGRRFASHLILPRWQPPPPPPSAAALAAARGGRVRRPLTLSEVLIPIGSSFLLGQLACAYAQPASEPRADACETSGDGADMALLHAEYTLDRVSDRPIPSLASTTAFAAWETALATQAAFATCYARLLRLSAAERARLTPQHLTTLAQRAATPSDWHTLRRLMTQPLPYWPPISGERAAPAFLAAKWPPACWAHLLRLSPTAVDVERLLDDWRFTTGTDPPASAYAIYAARLAADGQLGKLARLHGMLAQRRTGAPPHPRHEGQQTPGDSVLSLEQGVPSDLSPRTGSPAAHRFARRPPSSPSSPSLSKSIKDPLDPIAHQQSLLRASLIAGSTTLTPTIIRLLERPRCPSTSAENDVALSSSPSPLMPTAPSMSASPAASLYDPKLAPLYDGYLHLLLVQRQTRLPLRFFRAVMAAWEQSPASASHPPPWQPPTLACLLQTLALWPRPKLPPYHRALAQLRRSPAIQASVGEKNRAFECAFEALITAPALSQSASPAFQTLEAPDDPAAAATATASSTAEASAASSPSASALASASELAPTPSIPPFDYFQTHSLRAPRQVLTLIWTHHRAALLQSTDPAVLDHLAQACRRHYALYLGACLWQAAAASPAATPLLSATATHWLKKLFAAFDYEEPPLLGKSAPPVASSAMNGHMARGLSGADVDVDVGVDVDAAADVVFAMTDPNVPPGASAVPVARRPSPATHCQHLYRAILRKAWHWKPEDIAAAFTALEARFPTVRLTWGEYAVPLCKSHIAYSKEAAFDAFVTQWLRPQMAREHAAAAAGAVSDTRHWYTIIALLENHILVPRFQKLLHAIIDHLYQPRPVAPFDLDARMRVHVAQGNWAAVELLLHDVRGGVITGVPLLDPAHAAATAASDATTTEATEATATPATRKPSAVTVVCDAERPVRTDERCVPSATTADPQPLHAPRVARHTVGNALLDALAVFGNLALLKAAWTTLMHTVVVLPHSPARAGAGDPRRDRLAFPDQRSYFHVVRCLIHYGETHALKQFFYTYLVPSGAEADAQAALAPSRSITQHGAAYVVPPAGTGARVAVGGRHYALGQAPAGAPPPQMSSALAVRLMQYASTQVDLALMEDLVRCAVAMRLRCTSHLVRRLYAGYGKRLDADGEPAARAMAHELLTNASFSATHAGPSAAPYEMPADADLLPKGLRVSLQRLVADDERAFGGPIR</sequence>
<dbReference type="EMBL" id="ML014113">
    <property type="protein sequence ID" value="RKP04136.1"/>
    <property type="molecule type" value="Genomic_DNA"/>
</dbReference>
<gene>
    <name evidence="2" type="ORF">CXG81DRAFT_16420</name>
</gene>
<dbReference type="Proteomes" id="UP000274922">
    <property type="component" value="Unassembled WGS sequence"/>
</dbReference>
<feature type="region of interest" description="Disordered" evidence="1">
    <location>
        <begin position="402"/>
        <end position="423"/>
    </location>
</feature>
<protein>
    <submittedName>
        <fullName evidence="2">Uncharacterized protein</fullName>
    </submittedName>
</protein>
<feature type="region of interest" description="Disordered" evidence="1">
    <location>
        <begin position="924"/>
        <end position="945"/>
    </location>
</feature>
<feature type="compositionally biased region" description="Low complexity" evidence="1">
    <location>
        <begin position="410"/>
        <end position="423"/>
    </location>
</feature>